<dbReference type="GO" id="GO:0052816">
    <property type="term" value="F:long-chain fatty acyl-CoA hydrolase activity"/>
    <property type="evidence" value="ECO:0007669"/>
    <property type="project" value="TreeGrafter"/>
</dbReference>
<dbReference type="InterPro" id="IPR006683">
    <property type="entry name" value="Thioestr_dom"/>
</dbReference>
<evidence type="ECO:0000313" key="5">
    <source>
        <dbReference type="EMBL" id="HCL01370.1"/>
    </source>
</evidence>
<dbReference type="Gene3D" id="3.10.129.10">
    <property type="entry name" value="Hotdog Thioesterase"/>
    <property type="match status" value="1"/>
</dbReference>
<sequence length="160" mass="18153">MNQEEIQKRVSESLTEKTYIVMQAHINGSGRLFGGQLLAWIDELAGIVGMRHSGGNVITASIDNLQFKHGAHLNDIVVLVGRVTYVGNSSMEVRIDTYVENKKGTRYPINRAYFVMVALDENEQPKKVPRLKIETVEQQAEWDAAIKRHTLRKQRKAEGY</sequence>
<dbReference type="EMBL" id="DPVV01000108">
    <property type="protein sequence ID" value="HCL01370.1"/>
    <property type="molecule type" value="Genomic_DNA"/>
</dbReference>
<dbReference type="PANTHER" id="PTHR11049:SF24">
    <property type="entry name" value="CYTOSOLIC ACYL COENZYME A THIOESTER HYDROLASE"/>
    <property type="match status" value="1"/>
</dbReference>
<evidence type="ECO:0000256" key="3">
    <source>
        <dbReference type="PROSITE-ProRule" id="PRU01106"/>
    </source>
</evidence>
<protein>
    <submittedName>
        <fullName evidence="5">Acyl-CoA thioesterase</fullName>
    </submittedName>
</protein>
<dbReference type="Proteomes" id="UP000262969">
    <property type="component" value="Unassembled WGS sequence"/>
</dbReference>
<dbReference type="PANTHER" id="PTHR11049">
    <property type="entry name" value="ACYL COENZYME A THIOESTER HYDROLASE"/>
    <property type="match status" value="1"/>
</dbReference>
<organism evidence="5 6">
    <name type="scientific">Lachnoclostridium phytofermentans</name>
    <dbReference type="NCBI Taxonomy" id="66219"/>
    <lineage>
        <taxon>Bacteria</taxon>
        <taxon>Bacillati</taxon>
        <taxon>Bacillota</taxon>
        <taxon>Clostridia</taxon>
        <taxon>Lachnospirales</taxon>
        <taxon>Lachnospiraceae</taxon>
    </lineage>
</organism>
<reference evidence="5 6" key="1">
    <citation type="journal article" date="2018" name="Nat. Biotechnol.">
        <title>A standardized bacterial taxonomy based on genome phylogeny substantially revises the tree of life.</title>
        <authorList>
            <person name="Parks D.H."/>
            <person name="Chuvochina M."/>
            <person name="Waite D.W."/>
            <person name="Rinke C."/>
            <person name="Skarshewski A."/>
            <person name="Chaumeil P.A."/>
            <person name="Hugenholtz P."/>
        </authorList>
    </citation>
    <scope>NUCLEOTIDE SEQUENCE [LARGE SCALE GENOMIC DNA]</scope>
    <source>
        <strain evidence="5">UBA11728</strain>
    </source>
</reference>
<dbReference type="Pfam" id="PF03061">
    <property type="entry name" value="4HBT"/>
    <property type="match status" value="1"/>
</dbReference>
<evidence type="ECO:0000313" key="6">
    <source>
        <dbReference type="Proteomes" id="UP000262969"/>
    </source>
</evidence>
<dbReference type="SUPFAM" id="SSF54637">
    <property type="entry name" value="Thioesterase/thiol ester dehydrase-isomerase"/>
    <property type="match status" value="1"/>
</dbReference>
<dbReference type="GO" id="GO:0005829">
    <property type="term" value="C:cytosol"/>
    <property type="evidence" value="ECO:0007669"/>
    <property type="project" value="TreeGrafter"/>
</dbReference>
<accession>A0A3D2X2K9</accession>
<keyword evidence="2 3" id="KW-0378">Hydrolase</keyword>
<evidence type="ECO:0000259" key="4">
    <source>
        <dbReference type="PROSITE" id="PS51770"/>
    </source>
</evidence>
<evidence type="ECO:0000256" key="2">
    <source>
        <dbReference type="ARBA" id="ARBA00022801"/>
    </source>
</evidence>
<dbReference type="InterPro" id="IPR029069">
    <property type="entry name" value="HotDog_dom_sf"/>
</dbReference>
<dbReference type="GO" id="GO:0006637">
    <property type="term" value="P:acyl-CoA metabolic process"/>
    <property type="evidence" value="ECO:0007669"/>
    <property type="project" value="TreeGrafter"/>
</dbReference>
<dbReference type="InterPro" id="IPR040170">
    <property type="entry name" value="Cytosol_ACT"/>
</dbReference>
<dbReference type="GO" id="GO:0009062">
    <property type="term" value="P:fatty acid catabolic process"/>
    <property type="evidence" value="ECO:0007669"/>
    <property type="project" value="TreeGrafter"/>
</dbReference>
<name>A0A3D2X2K9_9FIRM</name>
<proteinExistence type="inferred from homology"/>
<comment type="similarity">
    <text evidence="1">Belongs to the acyl coenzyme A hydrolase family.</text>
</comment>
<dbReference type="PROSITE" id="PS51770">
    <property type="entry name" value="HOTDOG_ACOT"/>
    <property type="match status" value="1"/>
</dbReference>
<gene>
    <name evidence="5" type="ORF">DHW61_02980</name>
</gene>
<dbReference type="InterPro" id="IPR033120">
    <property type="entry name" value="HOTDOG_ACOT"/>
</dbReference>
<comment type="caution">
    <text evidence="5">The sequence shown here is derived from an EMBL/GenBank/DDBJ whole genome shotgun (WGS) entry which is preliminary data.</text>
</comment>
<dbReference type="AlphaFoldDB" id="A0A3D2X2K9"/>
<evidence type="ECO:0000256" key="1">
    <source>
        <dbReference type="ARBA" id="ARBA00010458"/>
    </source>
</evidence>
<dbReference type="CDD" id="cd03442">
    <property type="entry name" value="BFIT_BACH"/>
    <property type="match status" value="1"/>
</dbReference>
<feature type="domain" description="HotDog ACOT-type" evidence="4">
    <location>
        <begin position="11"/>
        <end position="122"/>
    </location>
</feature>